<dbReference type="GO" id="GO:0005506">
    <property type="term" value="F:iron ion binding"/>
    <property type="evidence" value="ECO:0007669"/>
    <property type="project" value="InterPro"/>
</dbReference>
<dbReference type="GO" id="GO:0051213">
    <property type="term" value="F:dioxygenase activity"/>
    <property type="evidence" value="ECO:0007669"/>
    <property type="project" value="UniProtKB-KW"/>
</dbReference>
<dbReference type="Pfam" id="PF13640">
    <property type="entry name" value="2OG-FeII_Oxy_3"/>
    <property type="match status" value="1"/>
</dbReference>
<evidence type="ECO:0000256" key="1">
    <source>
        <dbReference type="ARBA" id="ARBA00001961"/>
    </source>
</evidence>
<protein>
    <recommendedName>
        <fullName evidence="4">Prolyl 4-hydroxylase alpha subunit domain-containing protein</fullName>
    </recommendedName>
</protein>
<dbReference type="Gene3D" id="2.60.120.620">
    <property type="entry name" value="q2cbj1_9rhob like domain"/>
    <property type="match status" value="1"/>
</dbReference>
<proteinExistence type="predicted"/>
<name>M1U9M2_9CAUD</name>
<keyword evidence="3" id="KW-0560">Oxidoreductase</keyword>
<dbReference type="GO" id="GO:0016705">
    <property type="term" value="F:oxidoreductase activity, acting on paired donors, with incorporation or reduction of molecular oxygen"/>
    <property type="evidence" value="ECO:0007669"/>
    <property type="project" value="InterPro"/>
</dbReference>
<dbReference type="SMART" id="SM00702">
    <property type="entry name" value="P4Hc"/>
    <property type="match status" value="1"/>
</dbReference>
<evidence type="ECO:0000259" key="4">
    <source>
        <dbReference type="SMART" id="SM00702"/>
    </source>
</evidence>
<reference evidence="5 6" key="1">
    <citation type="submission" date="2010-03" db="EMBL/GenBank/DDBJ databases">
        <title>The Genome Sequence of Cyanophage S-SSM4.</title>
        <authorList>
            <consortium name="The Broad Institute Genome Sequencing Platform"/>
            <person name="Henn M.R."/>
            <person name="Sullivan M.S."/>
            <person name="Osburne M.S."/>
            <person name="Levin J."/>
            <person name="Malboeuf C."/>
            <person name="Casali M."/>
            <person name="Russ C."/>
            <person name="Lennon N."/>
            <person name="Erlich R."/>
            <person name="Young S.K."/>
            <person name="Koehrsen M."/>
            <person name="Yandava C."/>
            <person name="Zeng Q."/>
            <person name="Alvarado L."/>
            <person name="Anderson S."/>
            <person name="Berlin A."/>
            <person name="Borenstein D."/>
            <person name="Chen Z."/>
            <person name="Engels R."/>
            <person name="Freedman E."/>
            <person name="Gellesch M."/>
            <person name="Goldberg J."/>
            <person name="Green L."/>
            <person name="Griggs A."/>
            <person name="Gujja S."/>
            <person name="Heiman D."/>
            <person name="Hepburn T."/>
            <person name="Howarth C."/>
            <person name="Jen D."/>
            <person name="Larson L."/>
            <person name="Lewis B."/>
            <person name="Mehta T."/>
            <person name="Park D."/>
            <person name="Pearson M."/>
            <person name="Roberts A."/>
            <person name="Ryan E."/>
            <person name="Saif S."/>
            <person name="Shea T."/>
            <person name="Shenoy N."/>
            <person name="Sisk P."/>
            <person name="Stolte C."/>
            <person name="Sykes S."/>
            <person name="Walk T."/>
            <person name="White J."/>
            <person name="Yu Q."/>
            <person name="Coleman M.L."/>
            <person name="Huang K.H."/>
            <person name="Weigele P.R."/>
            <person name="DeFrancesco A.S."/>
            <person name="Kern S.E."/>
            <person name="Thompson L.R."/>
            <person name="Fu R."/>
            <person name="Hombeck B."/>
            <person name="Chisholm S.W."/>
            <person name="Haas B."/>
            <person name="Nusbaum C."/>
            <person name="Galagan J."/>
            <person name="Birren B."/>
        </authorList>
    </citation>
    <scope>NUCLEOTIDE SEQUENCE [LARGE SCALE GENOMIC DNA]</scope>
    <source>
        <strain evidence="5 6">S-SSM4</strain>
    </source>
</reference>
<accession>M1U9M2</accession>
<dbReference type="KEGG" id="vg:15013579"/>
<dbReference type="GO" id="GO:0031418">
    <property type="term" value="F:L-ascorbic acid binding"/>
    <property type="evidence" value="ECO:0007669"/>
    <property type="project" value="InterPro"/>
</dbReference>
<dbReference type="InterPro" id="IPR044862">
    <property type="entry name" value="Pro_4_hyd_alph_FE2OG_OXY"/>
</dbReference>
<evidence type="ECO:0000256" key="3">
    <source>
        <dbReference type="ARBA" id="ARBA00023002"/>
    </source>
</evidence>
<dbReference type="OrthoDB" id="11494at10239"/>
<keyword evidence="2" id="KW-0223">Dioxygenase</keyword>
<dbReference type="EMBL" id="HQ316583">
    <property type="protein sequence ID" value="AGG54221.1"/>
    <property type="molecule type" value="Genomic_DNA"/>
</dbReference>
<sequence>MIETYWCDESVVDGMTRLFDDVKATGKAIRPGTVGQNKVREDYKKCVDLFFNEIPQSGVKYDPAYRDEDYLKFLFKIIREYSIKYLYDEPLEFHSPPKFQFYKPGEAFFADHFDALGVDTQNRVVAFITYLNTIEDGGGTSFIFQDLTVKAEKCKTILFPAGYTHRHKGEVSETESKLIITGWFRWKT</sequence>
<feature type="domain" description="Prolyl 4-hydroxylase alpha subunit" evidence="4">
    <location>
        <begin position="7"/>
        <end position="185"/>
    </location>
</feature>
<evidence type="ECO:0000313" key="6">
    <source>
        <dbReference type="Proteomes" id="UP000203282"/>
    </source>
</evidence>
<dbReference type="Proteomes" id="UP000203282">
    <property type="component" value="Segment"/>
</dbReference>
<organism evidence="5 6">
    <name type="scientific">Synechococcus phage S-SSM4</name>
    <dbReference type="NCBI Taxonomy" id="536466"/>
    <lineage>
        <taxon>Viruses</taxon>
        <taxon>Duplodnaviria</taxon>
        <taxon>Heunggongvirae</taxon>
        <taxon>Uroviricota</taxon>
        <taxon>Caudoviricetes</taxon>
        <taxon>Pantevenvirales</taxon>
        <taxon>Kyanoviridae</taxon>
        <taxon>Greenvirus</taxon>
        <taxon>Greenvirus ssm4</taxon>
    </lineage>
</organism>
<comment type="cofactor">
    <cofactor evidence="1">
        <name>L-ascorbate</name>
        <dbReference type="ChEBI" id="CHEBI:38290"/>
    </cofactor>
</comment>
<gene>
    <name evidence="5" type="ORF">CYXG_00157</name>
</gene>
<evidence type="ECO:0000256" key="2">
    <source>
        <dbReference type="ARBA" id="ARBA00022964"/>
    </source>
</evidence>
<dbReference type="GeneID" id="15013579"/>
<dbReference type="InterPro" id="IPR006620">
    <property type="entry name" value="Pro_4_hyd_alph"/>
</dbReference>
<keyword evidence="6" id="KW-1185">Reference proteome</keyword>
<dbReference type="RefSeq" id="YP_007677346.1">
    <property type="nucleotide sequence ID" value="NC_020875.1"/>
</dbReference>
<evidence type="ECO:0000313" key="5">
    <source>
        <dbReference type="EMBL" id="AGG54221.1"/>
    </source>
</evidence>